<dbReference type="RefSeq" id="WP_126025854.1">
    <property type="nucleotide sequence ID" value="NZ_RXFT01000025.1"/>
</dbReference>
<evidence type="ECO:0000256" key="2">
    <source>
        <dbReference type="ARBA" id="ARBA00023015"/>
    </source>
</evidence>
<dbReference type="Pfam" id="PF00126">
    <property type="entry name" value="HTH_1"/>
    <property type="match status" value="1"/>
</dbReference>
<name>A0A3S0XEX2_9BURK</name>
<feature type="domain" description="HTH lysR-type" evidence="5">
    <location>
        <begin position="6"/>
        <end position="63"/>
    </location>
</feature>
<dbReference type="PANTHER" id="PTHR30537:SF26">
    <property type="entry name" value="GLYCINE CLEAVAGE SYSTEM TRANSCRIPTIONAL ACTIVATOR"/>
    <property type="match status" value="1"/>
</dbReference>
<accession>A0A3S0XEX2</accession>
<protein>
    <submittedName>
        <fullName evidence="6">LysR family transcriptional regulator</fullName>
    </submittedName>
</protein>
<dbReference type="InterPro" id="IPR036390">
    <property type="entry name" value="WH_DNA-bd_sf"/>
</dbReference>
<dbReference type="Gene3D" id="3.40.190.10">
    <property type="entry name" value="Periplasmic binding protein-like II"/>
    <property type="match status" value="2"/>
</dbReference>
<dbReference type="GO" id="GO:0003700">
    <property type="term" value="F:DNA-binding transcription factor activity"/>
    <property type="evidence" value="ECO:0007669"/>
    <property type="project" value="InterPro"/>
</dbReference>
<dbReference type="PANTHER" id="PTHR30537">
    <property type="entry name" value="HTH-TYPE TRANSCRIPTIONAL REGULATOR"/>
    <property type="match status" value="1"/>
</dbReference>
<dbReference type="Gene3D" id="1.10.10.10">
    <property type="entry name" value="Winged helix-like DNA-binding domain superfamily/Winged helix DNA-binding domain"/>
    <property type="match status" value="1"/>
</dbReference>
<sequence>MRRHIPSTRALLIFDAVARHHGVGKAAEELCLTHSAVSQQLRQLETQIGVRLVQRTARGTELTEAGRRYHGQISGDLLRLQNHTLEAMAQRTDGLRLLVGAVPVLAEGWLTPRLPEFIGQNPGCSLHLQVFPTHLYMEDQPFDVGVQYDDAVWPGANALPLMGESCVAVCSPNAKGRAAMARGDFRAAPLLQLRTRMGAWEEWFGQTPHLRAPENLVAGHRFDLFSSLVAAVRADLGVGLVPDYFVERELRSGELVLACPHRAPSSRGYSVFVAPSRTDDALVGAFVAWLRAAAAQAAPRELKAA</sequence>
<evidence type="ECO:0000256" key="4">
    <source>
        <dbReference type="ARBA" id="ARBA00023163"/>
    </source>
</evidence>
<keyword evidence="3" id="KW-0238">DNA-binding</keyword>
<evidence type="ECO:0000313" key="6">
    <source>
        <dbReference type="EMBL" id="RUR71795.1"/>
    </source>
</evidence>
<dbReference type="Proteomes" id="UP000281118">
    <property type="component" value="Unassembled WGS sequence"/>
</dbReference>
<dbReference type="Pfam" id="PF03466">
    <property type="entry name" value="LysR_substrate"/>
    <property type="match status" value="1"/>
</dbReference>
<dbReference type="SUPFAM" id="SSF53850">
    <property type="entry name" value="Periplasmic binding protein-like II"/>
    <property type="match status" value="1"/>
</dbReference>
<dbReference type="InterPro" id="IPR000847">
    <property type="entry name" value="LysR_HTH_N"/>
</dbReference>
<dbReference type="InterPro" id="IPR005119">
    <property type="entry name" value="LysR_subst-bd"/>
</dbReference>
<evidence type="ECO:0000256" key="3">
    <source>
        <dbReference type="ARBA" id="ARBA00023125"/>
    </source>
</evidence>
<dbReference type="PROSITE" id="PS50931">
    <property type="entry name" value="HTH_LYSR"/>
    <property type="match status" value="1"/>
</dbReference>
<comment type="similarity">
    <text evidence="1">Belongs to the LysR transcriptional regulatory family.</text>
</comment>
<dbReference type="GO" id="GO:0043565">
    <property type="term" value="F:sequence-specific DNA binding"/>
    <property type="evidence" value="ECO:0007669"/>
    <property type="project" value="TreeGrafter"/>
</dbReference>
<dbReference type="InterPro" id="IPR058163">
    <property type="entry name" value="LysR-type_TF_proteobact-type"/>
</dbReference>
<dbReference type="InterPro" id="IPR036388">
    <property type="entry name" value="WH-like_DNA-bd_sf"/>
</dbReference>
<gene>
    <name evidence="6" type="ORF">EJP67_32595</name>
</gene>
<dbReference type="PRINTS" id="PR00039">
    <property type="entry name" value="HTHLYSR"/>
</dbReference>
<reference evidence="6 7" key="1">
    <citation type="submission" date="2018-12" db="EMBL/GenBank/DDBJ databases">
        <title>The genome sequences of Variovorax guangxiensis DSM 27352.</title>
        <authorList>
            <person name="Gao J."/>
            <person name="Sun J."/>
        </authorList>
    </citation>
    <scope>NUCLEOTIDE SEQUENCE [LARGE SCALE GENOMIC DNA]</scope>
    <source>
        <strain evidence="6 7">DSM 27352</strain>
    </source>
</reference>
<proteinExistence type="inferred from homology"/>
<dbReference type="EMBL" id="RXFT01000025">
    <property type="protein sequence ID" value="RUR71795.1"/>
    <property type="molecule type" value="Genomic_DNA"/>
</dbReference>
<comment type="caution">
    <text evidence="6">The sequence shown here is derived from an EMBL/GenBank/DDBJ whole genome shotgun (WGS) entry which is preliminary data.</text>
</comment>
<organism evidence="6 7">
    <name type="scientific">Variovorax guangxiensis</name>
    <dbReference type="NCBI Taxonomy" id="1775474"/>
    <lineage>
        <taxon>Bacteria</taxon>
        <taxon>Pseudomonadati</taxon>
        <taxon>Pseudomonadota</taxon>
        <taxon>Betaproteobacteria</taxon>
        <taxon>Burkholderiales</taxon>
        <taxon>Comamonadaceae</taxon>
        <taxon>Variovorax</taxon>
    </lineage>
</organism>
<keyword evidence="2" id="KW-0805">Transcription regulation</keyword>
<dbReference type="AlphaFoldDB" id="A0A3S0XEX2"/>
<evidence type="ECO:0000259" key="5">
    <source>
        <dbReference type="PROSITE" id="PS50931"/>
    </source>
</evidence>
<dbReference type="GO" id="GO:0006351">
    <property type="term" value="P:DNA-templated transcription"/>
    <property type="evidence" value="ECO:0007669"/>
    <property type="project" value="TreeGrafter"/>
</dbReference>
<dbReference type="OrthoDB" id="9178397at2"/>
<keyword evidence="4" id="KW-0804">Transcription</keyword>
<evidence type="ECO:0000256" key="1">
    <source>
        <dbReference type="ARBA" id="ARBA00009437"/>
    </source>
</evidence>
<evidence type="ECO:0000313" key="7">
    <source>
        <dbReference type="Proteomes" id="UP000281118"/>
    </source>
</evidence>
<dbReference type="SUPFAM" id="SSF46785">
    <property type="entry name" value="Winged helix' DNA-binding domain"/>
    <property type="match status" value="1"/>
</dbReference>